<dbReference type="Pfam" id="PF14805">
    <property type="entry name" value="THDPS_N_2"/>
    <property type="match status" value="1"/>
</dbReference>
<comment type="similarity">
    <text evidence="1">Belongs to the transferase hexapeptide repeat family.</text>
</comment>
<keyword evidence="3" id="KW-0012">Acyltransferase</keyword>
<evidence type="ECO:0000256" key="1">
    <source>
        <dbReference type="ARBA" id="ARBA00007274"/>
    </source>
</evidence>
<dbReference type="GO" id="GO:0008666">
    <property type="term" value="F:2,3,4,5-tetrahydropyridine-2,6-dicarboxylate N-succinyltransferase activity"/>
    <property type="evidence" value="ECO:0007669"/>
    <property type="project" value="UniProtKB-EC"/>
</dbReference>
<dbReference type="InterPro" id="IPR023180">
    <property type="entry name" value="THP_succinylTrfase_dom1"/>
</dbReference>
<dbReference type="EC" id="2.3.1.117" evidence="3"/>
<accession>A0A974X9M6</accession>
<keyword evidence="3" id="KW-0808">Transferase</keyword>
<dbReference type="Gene3D" id="2.160.10.10">
    <property type="entry name" value="Hexapeptide repeat proteins"/>
    <property type="match status" value="1"/>
</dbReference>
<dbReference type="PANTHER" id="PTHR43300:SF10">
    <property type="entry name" value="2,3,4,5-TETRAHYDROPYRIDINE-2,6-DICARBOXYLATE N-ACETYLTRANSFERASE"/>
    <property type="match status" value="1"/>
</dbReference>
<dbReference type="AlphaFoldDB" id="A0A974X9M6"/>
<reference evidence="3" key="2">
    <citation type="submission" date="2021-03" db="EMBL/GenBank/DDBJ databases">
        <title>Alternative transmission patterns in independently acquired nutritional co-symbionts of Dictyopharidae planthoppers.</title>
        <authorList>
            <person name="Michalik A."/>
            <person name="Lukasik P."/>
        </authorList>
    </citation>
    <scope>NUCLEOTIDE SEQUENCE</scope>
    <source>
        <strain evidence="3">RANSCY</strain>
    </source>
</reference>
<dbReference type="Gene3D" id="1.10.166.10">
    <property type="entry name" value="Tetrahydrodipicolinate-N-succinyltransferase, N-terminal domain"/>
    <property type="match status" value="1"/>
</dbReference>
<dbReference type="NCBIfam" id="NF008808">
    <property type="entry name" value="PRK11830.1"/>
    <property type="match status" value="1"/>
</dbReference>
<dbReference type="InterPro" id="IPR037133">
    <property type="entry name" value="THP_succinylTrfase_N_sf"/>
</dbReference>
<protein>
    <submittedName>
        <fullName evidence="3">2,3,4,5-tetrahydropyridine-2,6-dicarboxylate N-succinyltransferase</fullName>
        <ecNumber evidence="3">2.3.1.117</ecNumber>
    </submittedName>
</protein>
<name>A0A974X9M6_9PROT</name>
<gene>
    <name evidence="3" type="ORF">JSR06_00475</name>
</gene>
<dbReference type="InterPro" id="IPR011004">
    <property type="entry name" value="Trimer_LpxA-like_sf"/>
</dbReference>
<dbReference type="SUPFAM" id="SSF51161">
    <property type="entry name" value="Trimeric LpxA-like enzymes"/>
    <property type="match status" value="1"/>
</dbReference>
<dbReference type="Proteomes" id="UP000663347">
    <property type="component" value="Chromosome"/>
</dbReference>
<evidence type="ECO:0000259" key="2">
    <source>
        <dbReference type="Pfam" id="PF14805"/>
    </source>
</evidence>
<dbReference type="CDD" id="cd03350">
    <property type="entry name" value="LbH_THP_succinylT"/>
    <property type="match status" value="1"/>
</dbReference>
<organism evidence="3 4">
    <name type="scientific">Candidatus Vidania fulgoroideorum</name>
    <dbReference type="NCBI Taxonomy" id="881286"/>
    <lineage>
        <taxon>Bacteria</taxon>
        <taxon>Pseudomonadati</taxon>
        <taxon>Pseudomonadota</taxon>
        <taxon>Betaproteobacteria</taxon>
        <taxon>Candidatus Vidania</taxon>
    </lineage>
</organism>
<evidence type="ECO:0000313" key="3">
    <source>
        <dbReference type="EMBL" id="QSW37923.1"/>
    </source>
</evidence>
<evidence type="ECO:0000313" key="4">
    <source>
        <dbReference type="Proteomes" id="UP000663347"/>
    </source>
</evidence>
<dbReference type="Pfam" id="PF14602">
    <property type="entry name" value="Hexapep_2"/>
    <property type="match status" value="1"/>
</dbReference>
<reference evidence="3" key="1">
    <citation type="submission" date="2021-02" db="EMBL/GenBank/DDBJ databases">
        <authorList>
            <person name="Franco D."/>
        </authorList>
    </citation>
    <scope>NUCLEOTIDE SEQUENCE</scope>
    <source>
        <strain evidence="3">RANSCY</strain>
    </source>
</reference>
<proteinExistence type="inferred from homology"/>
<sequence length="258" mass="28710">MNIRKIDLLWKKQDLDIDECNYISSLISLLNKGIIKVVNKVGNTWISNSFIKKAIVLYIRNSKRKLLINNTSASYDIFTNKLLSINPDNNIRFTHLSYARYGSYISGNSILMPCFINIGAYISSNCMIDTWATIGSCAYIGRNVHISGGAGIGGVIEPICNNPVIIEDNCFIGARSELVEGVVLKSGCVISMGVFIGRSTKVYSRLEDKFYYSYVPKNSVVVPGSINYGKYSLNCPIIVKNRDKSTDTKVCINNSIRK</sequence>
<feature type="domain" description="Tetrahydrodipicolinate-N-succinyltransferase chain A" evidence="2">
    <location>
        <begin position="6"/>
        <end position="60"/>
    </location>
</feature>
<dbReference type="InterPro" id="IPR050179">
    <property type="entry name" value="Trans_hexapeptide_repeat"/>
</dbReference>
<dbReference type="InterPro" id="IPR001451">
    <property type="entry name" value="Hexapep"/>
</dbReference>
<dbReference type="Pfam" id="PF00132">
    <property type="entry name" value="Hexapep"/>
    <property type="match status" value="1"/>
</dbReference>
<dbReference type="PANTHER" id="PTHR43300">
    <property type="entry name" value="ACETYLTRANSFERASE"/>
    <property type="match status" value="1"/>
</dbReference>
<dbReference type="EMBL" id="CP071412">
    <property type="protein sequence ID" value="QSW37923.1"/>
    <property type="molecule type" value="Genomic_DNA"/>
</dbReference>